<evidence type="ECO:0000313" key="1">
    <source>
        <dbReference type="EMBL" id="WEX83601.1"/>
    </source>
</evidence>
<reference evidence="1 2" key="1">
    <citation type="submission" date="2023-03" db="EMBL/GenBank/DDBJ databases">
        <authorList>
            <person name="Kaur S."/>
            <person name="Espinosa-Saiz D."/>
            <person name="Velazquez E."/>
            <person name="Menendez E."/>
            <person name="diCenzo G.C."/>
        </authorList>
    </citation>
    <scope>NUCLEOTIDE SEQUENCE [LARGE SCALE GENOMIC DNA]</scope>
    <source>
        <strain evidence="1 2">LMG 27395</strain>
    </source>
</reference>
<gene>
    <name evidence="1" type="ORF">PYH38_002388</name>
</gene>
<proteinExistence type="predicted"/>
<protein>
    <submittedName>
        <fullName evidence="1">Uncharacterized protein</fullName>
    </submittedName>
</protein>
<accession>A0ABY8CY76</accession>
<organism evidence="1 2">
    <name type="scientific">Sinorhizobium numidicum</name>
    <dbReference type="NCBI Taxonomy" id="680248"/>
    <lineage>
        <taxon>Bacteria</taxon>
        <taxon>Pseudomonadati</taxon>
        <taxon>Pseudomonadota</taxon>
        <taxon>Alphaproteobacteria</taxon>
        <taxon>Hyphomicrobiales</taxon>
        <taxon>Rhizobiaceae</taxon>
        <taxon>Sinorhizobium/Ensifer group</taxon>
        <taxon>Sinorhizobium</taxon>
    </lineage>
</organism>
<dbReference type="EMBL" id="CP120371">
    <property type="protein sequence ID" value="WEX83601.1"/>
    <property type="molecule type" value="Genomic_DNA"/>
</dbReference>
<keyword evidence="2" id="KW-1185">Reference proteome</keyword>
<evidence type="ECO:0000313" key="2">
    <source>
        <dbReference type="Proteomes" id="UP001235547"/>
    </source>
</evidence>
<name>A0ABY8CY76_9HYPH</name>
<sequence>MSVQTPKQIDRDSRPFDRRDRLILALYAQLKAERETRAAFEEAIANGVLSREVLQALVSDPIPVITGEDIVMIEQLLARDKHQNGEQTKPRRKATS</sequence>
<dbReference type="RefSeq" id="WP_280734434.1">
    <property type="nucleotide sequence ID" value="NZ_CP120368.1"/>
</dbReference>
<dbReference type="Proteomes" id="UP001235547">
    <property type="component" value="Chromosome 1"/>
</dbReference>